<accession>A0AAV2H5L4</accession>
<evidence type="ECO:0000313" key="2">
    <source>
        <dbReference type="Proteomes" id="UP001497497"/>
    </source>
</evidence>
<keyword evidence="2" id="KW-1185">Reference proteome</keyword>
<dbReference type="PANTHER" id="PTHR23108:SF0">
    <property type="entry name" value="METHYLTRANSFERASE-LIKE PROTEIN 22"/>
    <property type="match status" value="1"/>
</dbReference>
<comment type="caution">
    <text evidence="1">The sequence shown here is derived from an EMBL/GenBank/DDBJ whole genome shotgun (WGS) entry which is preliminary data.</text>
</comment>
<name>A0AAV2H5L4_LYMST</name>
<dbReference type="Pfam" id="PF10294">
    <property type="entry name" value="Methyltransf_16"/>
    <property type="match status" value="1"/>
</dbReference>
<protein>
    <recommendedName>
        <fullName evidence="3">Methyltransferase-like protein 22</fullName>
    </recommendedName>
</protein>
<dbReference type="Gene3D" id="3.40.50.150">
    <property type="entry name" value="Vaccinia Virus protein VP39"/>
    <property type="match status" value="1"/>
</dbReference>
<dbReference type="CDD" id="cd02440">
    <property type="entry name" value="AdoMet_MTases"/>
    <property type="match status" value="1"/>
</dbReference>
<dbReference type="Proteomes" id="UP001497497">
    <property type="component" value="Unassembled WGS sequence"/>
</dbReference>
<dbReference type="EMBL" id="CAXITT010000041">
    <property type="protein sequence ID" value="CAL1528976.1"/>
    <property type="molecule type" value="Genomic_DNA"/>
</dbReference>
<reference evidence="1 2" key="1">
    <citation type="submission" date="2024-04" db="EMBL/GenBank/DDBJ databases">
        <authorList>
            <consortium name="Genoscope - CEA"/>
            <person name="William W."/>
        </authorList>
    </citation>
    <scope>NUCLEOTIDE SEQUENCE [LARGE SCALE GENOMIC DNA]</scope>
</reference>
<gene>
    <name evidence="1" type="ORF">GSLYS_00003146001</name>
</gene>
<dbReference type="InterPro" id="IPR029063">
    <property type="entry name" value="SAM-dependent_MTases_sf"/>
</dbReference>
<dbReference type="InterPro" id="IPR038899">
    <property type="entry name" value="METTL22"/>
</dbReference>
<sequence>MAALAQDCVLSDVHVSESHARDINNDNHSLQTYVSRYYFHVQTDLHLSKSEATLDLEGTISCLPCHRLNYSPAQIIFLEKKRKFTKETLLLDEDGDHILPRRNKKNKTLHPDLKKTSFTKEPCDPILSQKEVTSHSSQLQAAYDVSDVSQIEDELFTVKQCHSIEPTEPFRIQTEYKDFVADSNVYFTRDVTCANSIEKTERDMHTIDKFQISIEHKMGTMLPEVGFQVWSGALLLCDYLIHNCTELEDKHVLDLGSGTGITSIVAAMFARCVVCSDYSFNLMELAERNWLRNKDYLPHRHCCKIYFKVLDWTCDYPPVKENSSGSKYQITKKDLNLIEEATIIIAAEVVYDEDLTRAFFKTIYHLLSNSPPKSIVMALEKRPRSPFTGFAPRSALASSQGHGIVFSSESHQICSPAYEDFCENLADLTSIDEGPLHFSAVKISTEFPEYFHYKRHKNLELWKISSISMM</sequence>
<evidence type="ECO:0000313" key="1">
    <source>
        <dbReference type="EMBL" id="CAL1528976.1"/>
    </source>
</evidence>
<dbReference type="AlphaFoldDB" id="A0AAV2H5L4"/>
<proteinExistence type="predicted"/>
<dbReference type="GO" id="GO:0008276">
    <property type="term" value="F:protein methyltransferase activity"/>
    <property type="evidence" value="ECO:0007669"/>
    <property type="project" value="InterPro"/>
</dbReference>
<dbReference type="SUPFAM" id="SSF53335">
    <property type="entry name" value="S-adenosyl-L-methionine-dependent methyltransferases"/>
    <property type="match status" value="1"/>
</dbReference>
<evidence type="ECO:0008006" key="3">
    <source>
        <dbReference type="Google" id="ProtNLM"/>
    </source>
</evidence>
<organism evidence="1 2">
    <name type="scientific">Lymnaea stagnalis</name>
    <name type="common">Great pond snail</name>
    <name type="synonym">Helix stagnalis</name>
    <dbReference type="NCBI Taxonomy" id="6523"/>
    <lineage>
        <taxon>Eukaryota</taxon>
        <taxon>Metazoa</taxon>
        <taxon>Spiralia</taxon>
        <taxon>Lophotrochozoa</taxon>
        <taxon>Mollusca</taxon>
        <taxon>Gastropoda</taxon>
        <taxon>Heterobranchia</taxon>
        <taxon>Euthyneura</taxon>
        <taxon>Panpulmonata</taxon>
        <taxon>Hygrophila</taxon>
        <taxon>Lymnaeoidea</taxon>
        <taxon>Lymnaeidae</taxon>
        <taxon>Lymnaea</taxon>
    </lineage>
</organism>
<dbReference type="GO" id="GO:0005634">
    <property type="term" value="C:nucleus"/>
    <property type="evidence" value="ECO:0007669"/>
    <property type="project" value="TreeGrafter"/>
</dbReference>
<dbReference type="PANTHER" id="PTHR23108">
    <property type="entry name" value="METHYLTRANSFERASE-RELATED"/>
    <property type="match status" value="1"/>
</dbReference>
<dbReference type="InterPro" id="IPR019410">
    <property type="entry name" value="Methyltransf_16"/>
</dbReference>